<evidence type="ECO:0000313" key="8">
    <source>
        <dbReference type="EMBL" id="CAE0067163.1"/>
    </source>
</evidence>
<dbReference type="InterPro" id="IPR015854">
    <property type="entry name" value="ABC_transpr_LolD-like"/>
</dbReference>
<gene>
    <name evidence="7" type="ORF">RMAR00112_LOCUS35235</name>
    <name evidence="8" type="ORF">RMAR00112_LOCUS35239</name>
</gene>
<dbReference type="GO" id="GO:0005524">
    <property type="term" value="F:ATP binding"/>
    <property type="evidence" value="ECO:0007669"/>
    <property type="project" value="UniProtKB-KW"/>
</dbReference>
<dbReference type="CDD" id="cd03255">
    <property type="entry name" value="ABC_MJ0796_LolCDE_FtsE"/>
    <property type="match status" value="1"/>
</dbReference>
<dbReference type="PANTHER" id="PTHR24220">
    <property type="entry name" value="IMPORT ATP-BINDING PROTEIN"/>
    <property type="match status" value="1"/>
</dbReference>
<dbReference type="GO" id="GO:0016887">
    <property type="term" value="F:ATP hydrolysis activity"/>
    <property type="evidence" value="ECO:0007669"/>
    <property type="project" value="InterPro"/>
</dbReference>
<accession>A0A7S3AAR1</accession>
<name>A0A7S3AAR1_9RHOD</name>
<dbReference type="InterPro" id="IPR003593">
    <property type="entry name" value="AAA+_ATPase"/>
</dbReference>
<dbReference type="InterPro" id="IPR027417">
    <property type="entry name" value="P-loop_NTPase"/>
</dbReference>
<dbReference type="AlphaFoldDB" id="A0A7S3AAR1"/>
<feature type="domain" description="ABC transporter" evidence="6">
    <location>
        <begin position="54"/>
        <end position="304"/>
    </location>
</feature>
<evidence type="ECO:0000256" key="3">
    <source>
        <dbReference type="ARBA" id="ARBA00022741"/>
    </source>
</evidence>
<protein>
    <recommendedName>
        <fullName evidence="1">Probable ATP-dependent transporter ycf16</fullName>
    </recommendedName>
</protein>
<evidence type="ECO:0000259" key="6">
    <source>
        <dbReference type="PROSITE" id="PS50893"/>
    </source>
</evidence>
<dbReference type="EMBL" id="HBHW01045362">
    <property type="protein sequence ID" value="CAE0067163.1"/>
    <property type="molecule type" value="Transcribed_RNA"/>
</dbReference>
<dbReference type="GO" id="GO:0022857">
    <property type="term" value="F:transmembrane transporter activity"/>
    <property type="evidence" value="ECO:0007669"/>
    <property type="project" value="TreeGrafter"/>
</dbReference>
<dbReference type="PROSITE" id="PS00211">
    <property type="entry name" value="ABC_TRANSPORTER_1"/>
    <property type="match status" value="1"/>
</dbReference>
<keyword evidence="4" id="KW-0067">ATP-binding</keyword>
<dbReference type="PANTHER" id="PTHR24220:SF86">
    <property type="entry name" value="ABC TRANSPORTER ABCH.1"/>
    <property type="match status" value="1"/>
</dbReference>
<evidence type="ECO:0000256" key="5">
    <source>
        <dbReference type="SAM" id="MobiDB-lite"/>
    </source>
</evidence>
<dbReference type="InterPro" id="IPR003439">
    <property type="entry name" value="ABC_transporter-like_ATP-bd"/>
</dbReference>
<dbReference type="InterPro" id="IPR017911">
    <property type="entry name" value="MacB-like_ATP-bd"/>
</dbReference>
<dbReference type="Pfam" id="PF00005">
    <property type="entry name" value="ABC_tran"/>
    <property type="match status" value="1"/>
</dbReference>
<proteinExistence type="predicted"/>
<organism evidence="7">
    <name type="scientific">Rhodosorus marinus</name>
    <dbReference type="NCBI Taxonomy" id="101924"/>
    <lineage>
        <taxon>Eukaryota</taxon>
        <taxon>Rhodophyta</taxon>
        <taxon>Stylonematophyceae</taxon>
        <taxon>Stylonematales</taxon>
        <taxon>Stylonemataceae</taxon>
        <taxon>Rhodosorus</taxon>
    </lineage>
</organism>
<keyword evidence="3" id="KW-0547">Nucleotide-binding</keyword>
<dbReference type="InterPro" id="IPR017871">
    <property type="entry name" value="ABC_transporter-like_CS"/>
</dbReference>
<dbReference type="EMBL" id="HBHW01045358">
    <property type="protein sequence ID" value="CAE0067159.1"/>
    <property type="molecule type" value="Transcribed_RNA"/>
</dbReference>
<sequence>MGKAGSKDALEEEPAILDVSGHGDSDLDDLDSIEVSQEARYEPPIDKILGEDLITSKEMGKIFELPGSALRVKALEHINLNHVNSTYPVRAGEFVIVRGPSGGGKTTLLNLLGLLDRPNGGELCVLGLDVHNETNDRILANFRLEKIGYVFQTFNLMSAMSAVENVELPMMMLNKIKRKDRRRRAVELLKRVGLEDRLEHLPSELSGGEQQRVAIARALSNKPQILLLDEPTGDLDVAATVEIMNLLLDINLEQQTAVVMVTHNPDLEAYADRILYVENGTFTRQVLNKTQSRLSVAEYSLFLEQAERTAVERELPSAVSVS</sequence>
<dbReference type="GO" id="GO:0005886">
    <property type="term" value="C:plasma membrane"/>
    <property type="evidence" value="ECO:0007669"/>
    <property type="project" value="TreeGrafter"/>
</dbReference>
<keyword evidence="2" id="KW-0813">Transport</keyword>
<evidence type="ECO:0000256" key="2">
    <source>
        <dbReference type="ARBA" id="ARBA00022448"/>
    </source>
</evidence>
<dbReference type="PROSITE" id="PS50893">
    <property type="entry name" value="ABC_TRANSPORTER_2"/>
    <property type="match status" value="1"/>
</dbReference>
<evidence type="ECO:0000256" key="4">
    <source>
        <dbReference type="ARBA" id="ARBA00022840"/>
    </source>
</evidence>
<dbReference type="SMART" id="SM00382">
    <property type="entry name" value="AAA"/>
    <property type="match status" value="1"/>
</dbReference>
<feature type="region of interest" description="Disordered" evidence="5">
    <location>
        <begin position="1"/>
        <end position="29"/>
    </location>
</feature>
<evidence type="ECO:0000256" key="1">
    <source>
        <dbReference type="ARBA" id="ARBA00014334"/>
    </source>
</evidence>
<dbReference type="Gene3D" id="3.40.50.300">
    <property type="entry name" value="P-loop containing nucleotide triphosphate hydrolases"/>
    <property type="match status" value="1"/>
</dbReference>
<dbReference type="SUPFAM" id="SSF52540">
    <property type="entry name" value="P-loop containing nucleoside triphosphate hydrolases"/>
    <property type="match status" value="1"/>
</dbReference>
<reference evidence="7" key="1">
    <citation type="submission" date="2021-01" db="EMBL/GenBank/DDBJ databases">
        <authorList>
            <person name="Corre E."/>
            <person name="Pelletier E."/>
            <person name="Niang G."/>
            <person name="Scheremetjew M."/>
            <person name="Finn R."/>
            <person name="Kale V."/>
            <person name="Holt S."/>
            <person name="Cochrane G."/>
            <person name="Meng A."/>
            <person name="Brown T."/>
            <person name="Cohen L."/>
        </authorList>
    </citation>
    <scope>NUCLEOTIDE SEQUENCE</scope>
    <source>
        <strain evidence="7">CCMP 769</strain>
    </source>
</reference>
<evidence type="ECO:0000313" key="7">
    <source>
        <dbReference type="EMBL" id="CAE0067159.1"/>
    </source>
</evidence>